<accession>A0A8X8Z249</accession>
<dbReference type="GO" id="GO:0003700">
    <property type="term" value="F:DNA-binding transcription factor activity"/>
    <property type="evidence" value="ECO:0007669"/>
    <property type="project" value="InterPro"/>
</dbReference>
<dbReference type="InterPro" id="IPR009057">
    <property type="entry name" value="Homeodomain-like_sf"/>
</dbReference>
<keyword evidence="3" id="KW-1185">Reference proteome</keyword>
<dbReference type="AlphaFoldDB" id="A0A8X8Z249"/>
<dbReference type="Gene3D" id="1.10.10.60">
    <property type="entry name" value="Homeodomain-like"/>
    <property type="match status" value="1"/>
</dbReference>
<reference evidence="2" key="2">
    <citation type="submission" date="2020-08" db="EMBL/GenBank/DDBJ databases">
        <title>Plant Genome Project.</title>
        <authorList>
            <person name="Zhang R.-G."/>
        </authorList>
    </citation>
    <scope>NUCLEOTIDE SEQUENCE</scope>
    <source>
        <strain evidence="2">Huo1</strain>
        <tissue evidence="2">Leaf</tissue>
    </source>
</reference>
<evidence type="ECO:0000313" key="3">
    <source>
        <dbReference type="Proteomes" id="UP000298416"/>
    </source>
</evidence>
<dbReference type="Proteomes" id="UP000298416">
    <property type="component" value="Unassembled WGS sequence"/>
</dbReference>
<sequence length="218" mass="25711">MSNDDDPSMAKIVIENGAFLYIKRPANPEMLRYLWQDVARETMRVMRERERLAASYITPPCGIEFREMENPNNLFSMDKGKRKRNDYYNEKYVENEHSFDDSMMSQGNVKRKMCIHWTDELRWKFYIFPTEIVKKMNVPGLTRMQVASHLQKIHLADCKDPESTETDPKSSDGKRSSHKGKRFRRMPQVMLAKFKEWVRNHSSNGEMEGRVTESGMVT</sequence>
<comment type="caution">
    <text evidence="2">The sequence shown here is derived from an EMBL/GenBank/DDBJ whole genome shotgun (WGS) entry which is preliminary data.</text>
</comment>
<evidence type="ECO:0000313" key="2">
    <source>
        <dbReference type="EMBL" id="KAG6389111.1"/>
    </source>
</evidence>
<organism evidence="2">
    <name type="scientific">Salvia splendens</name>
    <name type="common">Scarlet sage</name>
    <dbReference type="NCBI Taxonomy" id="180675"/>
    <lineage>
        <taxon>Eukaryota</taxon>
        <taxon>Viridiplantae</taxon>
        <taxon>Streptophyta</taxon>
        <taxon>Embryophyta</taxon>
        <taxon>Tracheophyta</taxon>
        <taxon>Spermatophyta</taxon>
        <taxon>Magnoliopsida</taxon>
        <taxon>eudicotyledons</taxon>
        <taxon>Gunneridae</taxon>
        <taxon>Pentapetalae</taxon>
        <taxon>asterids</taxon>
        <taxon>lamiids</taxon>
        <taxon>Lamiales</taxon>
        <taxon>Lamiaceae</taxon>
        <taxon>Nepetoideae</taxon>
        <taxon>Mentheae</taxon>
        <taxon>Salviinae</taxon>
        <taxon>Salvia</taxon>
        <taxon>Salvia subgen. Calosphace</taxon>
        <taxon>core Calosphace</taxon>
    </lineage>
</organism>
<feature type="compositionally biased region" description="Basic and acidic residues" evidence="1">
    <location>
        <begin position="157"/>
        <end position="175"/>
    </location>
</feature>
<proteinExistence type="predicted"/>
<dbReference type="PANTHER" id="PTHR31442">
    <property type="entry name" value="HOMEODOMAIN-LIKE SUPERFAMILY PROTEIN-RELATED"/>
    <property type="match status" value="1"/>
</dbReference>
<evidence type="ECO:0000256" key="1">
    <source>
        <dbReference type="SAM" id="MobiDB-lite"/>
    </source>
</evidence>
<dbReference type="PANTHER" id="PTHR31442:SF32">
    <property type="entry name" value="TWO-COMPONENT RESPONSE REGULATOR ORR21-LIKE"/>
    <property type="match status" value="1"/>
</dbReference>
<evidence type="ECO:0008006" key="4">
    <source>
        <dbReference type="Google" id="ProtNLM"/>
    </source>
</evidence>
<feature type="region of interest" description="Disordered" evidence="1">
    <location>
        <begin position="157"/>
        <end position="182"/>
    </location>
</feature>
<reference evidence="2" key="1">
    <citation type="submission" date="2018-01" db="EMBL/GenBank/DDBJ databases">
        <authorList>
            <person name="Mao J.F."/>
        </authorList>
    </citation>
    <scope>NUCLEOTIDE SEQUENCE</scope>
    <source>
        <strain evidence="2">Huo1</strain>
        <tissue evidence="2">Leaf</tissue>
    </source>
</reference>
<gene>
    <name evidence="2" type="ORF">SASPL_150570</name>
</gene>
<dbReference type="SUPFAM" id="SSF46689">
    <property type="entry name" value="Homeodomain-like"/>
    <property type="match status" value="1"/>
</dbReference>
<dbReference type="InterPro" id="IPR044841">
    <property type="entry name" value="LUX/BOA-like"/>
</dbReference>
<protein>
    <recommendedName>
        <fullName evidence="4">Two-component response regulator ARR-B family</fullName>
    </recommendedName>
</protein>
<name>A0A8X8Z249_SALSN</name>
<dbReference type="EMBL" id="PNBA02000020">
    <property type="protein sequence ID" value="KAG6389111.1"/>
    <property type="molecule type" value="Genomic_DNA"/>
</dbReference>
<dbReference type="GO" id="GO:0005634">
    <property type="term" value="C:nucleus"/>
    <property type="evidence" value="ECO:0007669"/>
    <property type="project" value="TreeGrafter"/>
</dbReference>